<dbReference type="EMBL" id="JAQQFN010000023">
    <property type="protein sequence ID" value="MFL9886844.1"/>
    <property type="molecule type" value="Genomic_DNA"/>
</dbReference>
<protein>
    <submittedName>
        <fullName evidence="1">Uncharacterized protein</fullName>
    </submittedName>
</protein>
<name>A0ABW8ZXI5_9BURK</name>
<gene>
    <name evidence="1" type="ORF">PQR66_27645</name>
</gene>
<organism evidence="1 2">
    <name type="scientific">Paraburkholderia agricolaris</name>
    <dbReference type="NCBI Taxonomy" id="2152888"/>
    <lineage>
        <taxon>Bacteria</taxon>
        <taxon>Pseudomonadati</taxon>
        <taxon>Pseudomonadota</taxon>
        <taxon>Betaproteobacteria</taxon>
        <taxon>Burkholderiales</taxon>
        <taxon>Burkholderiaceae</taxon>
        <taxon>Paraburkholderia</taxon>
    </lineage>
</organism>
<reference evidence="1 2" key="1">
    <citation type="journal article" date="2024" name="Chem. Sci.">
        <title>Discovery of megapolipeptins by genome mining of a Burkholderiales bacteria collection.</title>
        <authorList>
            <person name="Paulo B.S."/>
            <person name="Recchia M.J.J."/>
            <person name="Lee S."/>
            <person name="Fergusson C.H."/>
            <person name="Romanowski S.B."/>
            <person name="Hernandez A."/>
            <person name="Krull N."/>
            <person name="Liu D.Y."/>
            <person name="Cavanagh H."/>
            <person name="Bos A."/>
            <person name="Gray C.A."/>
            <person name="Murphy B.T."/>
            <person name="Linington R.G."/>
            <person name="Eustaquio A.S."/>
        </authorList>
    </citation>
    <scope>NUCLEOTIDE SEQUENCE [LARGE SCALE GENOMIC DNA]</scope>
    <source>
        <strain evidence="1 2">RL16-012-BIC-B</strain>
    </source>
</reference>
<dbReference type="RefSeq" id="WP_408330621.1">
    <property type="nucleotide sequence ID" value="NZ_JAQQFH010000015.1"/>
</dbReference>
<comment type="caution">
    <text evidence="1">The sequence shown here is derived from an EMBL/GenBank/DDBJ whole genome shotgun (WGS) entry which is preliminary data.</text>
</comment>
<proteinExistence type="predicted"/>
<dbReference type="Proteomes" id="UP001629249">
    <property type="component" value="Unassembled WGS sequence"/>
</dbReference>
<evidence type="ECO:0000313" key="2">
    <source>
        <dbReference type="Proteomes" id="UP001629249"/>
    </source>
</evidence>
<sequence length="80" mass="8414">MPDTPCFRVSLDVRVIDQKALYDAAQRCASEPGALLSAVDTLALRTDDGSIDVRACLATLLDPCAPLAGADIQNATIEPI</sequence>
<accession>A0ABW8ZXI5</accession>
<evidence type="ECO:0000313" key="1">
    <source>
        <dbReference type="EMBL" id="MFL9886844.1"/>
    </source>
</evidence>
<keyword evidence="2" id="KW-1185">Reference proteome</keyword>